<evidence type="ECO:0000259" key="2">
    <source>
        <dbReference type="Pfam" id="PF07885"/>
    </source>
</evidence>
<protein>
    <submittedName>
        <fullName evidence="3">Two pore domain potassium channel family protein</fullName>
    </submittedName>
</protein>
<keyword evidence="1" id="KW-1133">Transmembrane helix</keyword>
<keyword evidence="3" id="KW-0813">Transport</keyword>
<keyword evidence="3" id="KW-0406">Ion transport</keyword>
<dbReference type="RefSeq" id="WP_153477416.1">
    <property type="nucleotide sequence ID" value="NZ_VWNA01000001.1"/>
</dbReference>
<dbReference type="Pfam" id="PF07885">
    <property type="entry name" value="Ion_trans_2"/>
    <property type="match status" value="1"/>
</dbReference>
<name>A0A6A7XZW1_9HYPH</name>
<evidence type="ECO:0000313" key="4">
    <source>
        <dbReference type="Proteomes" id="UP000332515"/>
    </source>
</evidence>
<dbReference type="InterPro" id="IPR013099">
    <property type="entry name" value="K_chnl_dom"/>
</dbReference>
<dbReference type="AlphaFoldDB" id="A0A6A7XZW1"/>
<reference evidence="3 4" key="1">
    <citation type="submission" date="2019-09" db="EMBL/GenBank/DDBJ databases">
        <title>Segnochrobactrum spirostomi gen. nov., sp. nov., isolated from the ciliate Spirostomum cf. yagiui and description of a novel family, Segnochrobactraceae fam. nov. within the order Rhizobiales of the class Alphaproteobacteria.</title>
        <authorList>
            <person name="Akter S."/>
            <person name="Shazib S.U.A."/>
            <person name="Shin M.K."/>
        </authorList>
    </citation>
    <scope>NUCLEOTIDE SEQUENCE [LARGE SCALE GENOMIC DNA]</scope>
    <source>
        <strain evidence="3 4">Sp-1</strain>
    </source>
</reference>
<organism evidence="3 4">
    <name type="scientific">Segnochrobactrum spirostomi</name>
    <dbReference type="NCBI Taxonomy" id="2608987"/>
    <lineage>
        <taxon>Bacteria</taxon>
        <taxon>Pseudomonadati</taxon>
        <taxon>Pseudomonadota</taxon>
        <taxon>Alphaproteobacteria</taxon>
        <taxon>Hyphomicrobiales</taxon>
        <taxon>Segnochrobactraceae</taxon>
        <taxon>Segnochrobactrum</taxon>
    </lineage>
</organism>
<evidence type="ECO:0000313" key="3">
    <source>
        <dbReference type="EMBL" id="MQT11112.1"/>
    </source>
</evidence>
<dbReference type="SUPFAM" id="SSF81324">
    <property type="entry name" value="Voltage-gated potassium channels"/>
    <property type="match status" value="1"/>
</dbReference>
<feature type="transmembrane region" description="Helical" evidence="1">
    <location>
        <begin position="115"/>
        <end position="134"/>
    </location>
</feature>
<gene>
    <name evidence="3" type="ORF">F0357_00145</name>
</gene>
<keyword evidence="1" id="KW-0472">Membrane</keyword>
<proteinExistence type="predicted"/>
<keyword evidence="3" id="KW-0407">Ion channel</keyword>
<feature type="transmembrane region" description="Helical" evidence="1">
    <location>
        <begin position="6"/>
        <end position="26"/>
    </location>
</feature>
<dbReference type="EMBL" id="VWNA01000001">
    <property type="protein sequence ID" value="MQT11112.1"/>
    <property type="molecule type" value="Genomic_DNA"/>
</dbReference>
<dbReference type="Proteomes" id="UP000332515">
    <property type="component" value="Unassembled WGS sequence"/>
</dbReference>
<sequence>MIPILLAALVVVASIIVHLGAMFLLVELDHKIPPITLRNHRWRLLLSMPLVTLLMIFAHLIEVALWAGIYVWEGTIVKPHDAFYFAFVNYTTLGYGDILPATHSRLMAPITAADGILMFGWTTAILIQTVSLHLRYEEHRHRQ</sequence>
<feature type="transmembrane region" description="Helical" evidence="1">
    <location>
        <begin position="46"/>
        <end position="72"/>
    </location>
</feature>
<keyword evidence="4" id="KW-1185">Reference proteome</keyword>
<evidence type="ECO:0000256" key="1">
    <source>
        <dbReference type="SAM" id="Phobius"/>
    </source>
</evidence>
<accession>A0A6A7XZW1</accession>
<keyword evidence="1" id="KW-0812">Transmembrane</keyword>
<comment type="caution">
    <text evidence="3">The sequence shown here is derived from an EMBL/GenBank/DDBJ whole genome shotgun (WGS) entry which is preliminary data.</text>
</comment>
<feature type="domain" description="Potassium channel" evidence="2">
    <location>
        <begin position="59"/>
        <end position="130"/>
    </location>
</feature>
<dbReference type="GO" id="GO:0034220">
    <property type="term" value="P:monoatomic ion transmembrane transport"/>
    <property type="evidence" value="ECO:0007669"/>
    <property type="project" value="UniProtKB-KW"/>
</dbReference>
<dbReference type="Gene3D" id="1.10.287.70">
    <property type="match status" value="1"/>
</dbReference>